<organism evidence="2 3">
    <name type="scientific">Celeribacter halophilus</name>
    <dbReference type="NCBI Taxonomy" id="576117"/>
    <lineage>
        <taxon>Bacteria</taxon>
        <taxon>Pseudomonadati</taxon>
        <taxon>Pseudomonadota</taxon>
        <taxon>Alphaproteobacteria</taxon>
        <taxon>Rhodobacterales</taxon>
        <taxon>Roseobacteraceae</taxon>
        <taxon>Celeribacter</taxon>
    </lineage>
</organism>
<feature type="transmembrane region" description="Helical" evidence="1">
    <location>
        <begin position="59"/>
        <end position="79"/>
    </location>
</feature>
<accession>A0AAW7XQL9</accession>
<keyword evidence="1" id="KW-0472">Membrane</keyword>
<reference evidence="2" key="1">
    <citation type="submission" date="2023-07" db="EMBL/GenBank/DDBJ databases">
        <title>Genome content predicts the carbon catabolic preferences of heterotrophic bacteria.</title>
        <authorList>
            <person name="Gralka M."/>
        </authorList>
    </citation>
    <scope>NUCLEOTIDE SEQUENCE</scope>
    <source>
        <strain evidence="2">I2M02</strain>
    </source>
</reference>
<dbReference type="Proteomes" id="UP001169823">
    <property type="component" value="Unassembled WGS sequence"/>
</dbReference>
<evidence type="ECO:0000313" key="3">
    <source>
        <dbReference type="Proteomes" id="UP001169823"/>
    </source>
</evidence>
<sequence>MDNELEIVKEALRHSEEKLNATASVASSAETRVMQFSAFNAAIATVIGVNFRNFPVPEIALISCAVLLVVTFLAVSIVLPRLFHSCGHYWEDWKGHVDDGDALIDVLISQAEENDERIRFNEDVLERSAKKFRMCYWLQIYAVCFFFGGQIGAFFPL</sequence>
<proteinExistence type="predicted"/>
<keyword evidence="1" id="KW-0812">Transmembrane</keyword>
<dbReference type="AlphaFoldDB" id="A0AAW7XQL9"/>
<name>A0AAW7XQL9_9RHOB</name>
<feature type="transmembrane region" description="Helical" evidence="1">
    <location>
        <begin position="135"/>
        <end position="155"/>
    </location>
</feature>
<protein>
    <submittedName>
        <fullName evidence="2">Uncharacterized protein</fullName>
    </submittedName>
</protein>
<dbReference type="EMBL" id="JAUOPJ010000004">
    <property type="protein sequence ID" value="MDO6456647.1"/>
    <property type="molecule type" value="Genomic_DNA"/>
</dbReference>
<evidence type="ECO:0000313" key="2">
    <source>
        <dbReference type="EMBL" id="MDO6456647.1"/>
    </source>
</evidence>
<evidence type="ECO:0000256" key="1">
    <source>
        <dbReference type="SAM" id="Phobius"/>
    </source>
</evidence>
<keyword evidence="1" id="KW-1133">Transmembrane helix</keyword>
<gene>
    <name evidence="2" type="ORF">Q4494_06095</name>
</gene>
<dbReference type="RefSeq" id="WP_303481536.1">
    <property type="nucleotide sequence ID" value="NZ_JAUOPJ010000004.1"/>
</dbReference>
<comment type="caution">
    <text evidence="2">The sequence shown here is derived from an EMBL/GenBank/DDBJ whole genome shotgun (WGS) entry which is preliminary data.</text>
</comment>